<evidence type="ECO:0000256" key="1">
    <source>
        <dbReference type="SAM" id="Phobius"/>
    </source>
</evidence>
<name>A0A2U1CFT1_9FIRM</name>
<feature type="transmembrane region" description="Helical" evidence="1">
    <location>
        <begin position="300"/>
        <end position="326"/>
    </location>
</feature>
<feature type="transmembrane region" description="Helical" evidence="1">
    <location>
        <begin position="31"/>
        <end position="53"/>
    </location>
</feature>
<keyword evidence="1" id="KW-1133">Transmembrane helix</keyword>
<dbReference type="InterPro" id="IPR003474">
    <property type="entry name" value="Glcn_transporter"/>
</dbReference>
<feature type="transmembrane region" description="Helical" evidence="1">
    <location>
        <begin position="417"/>
        <end position="441"/>
    </location>
</feature>
<protein>
    <submittedName>
        <fullName evidence="2">H+/gluconate symporter-like permease</fullName>
    </submittedName>
</protein>
<feature type="transmembrane region" description="Helical" evidence="1">
    <location>
        <begin position="238"/>
        <end position="254"/>
    </location>
</feature>
<accession>A0A2U1CFT1</accession>
<dbReference type="GO" id="GO:0005886">
    <property type="term" value="C:plasma membrane"/>
    <property type="evidence" value="ECO:0007669"/>
    <property type="project" value="TreeGrafter"/>
</dbReference>
<dbReference type="AlphaFoldDB" id="A0A2U1CFT1"/>
<dbReference type="PANTHER" id="PTHR30354">
    <property type="entry name" value="GNT FAMILY GLUCONATE TRANSPORTER"/>
    <property type="match status" value="1"/>
</dbReference>
<keyword evidence="1" id="KW-0812">Transmembrane</keyword>
<reference evidence="2 3" key="1">
    <citation type="submission" date="2018-04" db="EMBL/GenBank/DDBJ databases">
        <title>Genomic Encyclopedia of Type Strains, Phase IV (KMG-IV): sequencing the most valuable type-strain genomes for metagenomic binning, comparative biology and taxonomic classification.</title>
        <authorList>
            <person name="Goeker M."/>
        </authorList>
    </citation>
    <scope>NUCLEOTIDE SEQUENCE [LARGE SCALE GENOMIC DNA]</scope>
    <source>
        <strain evidence="2 3">DSM 26588</strain>
    </source>
</reference>
<feature type="transmembrane region" description="Helical" evidence="1">
    <location>
        <begin position="260"/>
        <end position="279"/>
    </location>
</feature>
<comment type="caution">
    <text evidence="2">The sequence shown here is derived from an EMBL/GenBank/DDBJ whole genome shotgun (WGS) entry which is preliminary data.</text>
</comment>
<dbReference type="GO" id="GO:0015128">
    <property type="term" value="F:gluconate transmembrane transporter activity"/>
    <property type="evidence" value="ECO:0007669"/>
    <property type="project" value="InterPro"/>
</dbReference>
<dbReference type="Proteomes" id="UP000245778">
    <property type="component" value="Unassembled WGS sequence"/>
</dbReference>
<evidence type="ECO:0000313" key="2">
    <source>
        <dbReference type="EMBL" id="PVY59764.1"/>
    </source>
</evidence>
<keyword evidence="1" id="KW-0472">Membrane</keyword>
<feature type="transmembrane region" description="Helical" evidence="1">
    <location>
        <begin position="338"/>
        <end position="362"/>
    </location>
</feature>
<feature type="transmembrane region" description="Helical" evidence="1">
    <location>
        <begin position="147"/>
        <end position="165"/>
    </location>
</feature>
<feature type="transmembrane region" description="Helical" evidence="1">
    <location>
        <begin position="185"/>
        <end position="206"/>
    </location>
</feature>
<proteinExistence type="predicted"/>
<dbReference type="OrthoDB" id="86125at2"/>
<sequence length="442" mass="46883">MTGIPAVLILLVCVIIFIYLCYQGFPPTVMAPIMAMVVLLTAGMDVYDGMTGAYMTGATNFIKNYFLMFLTGAVFANLMAASGAARSIGLALAKLAKKFPGHETYAALWCCVLVGVVITYGGVMIFVAFFTIIAIVKEMYEELNVPWKMYTVGAFGTAALSMTMIPGSPSANNAVAAGWLGTNAMSGPVLGLFAVVLSILFGHVYFTIQVRKIKASGEGFLPTGKGISEVQFENPEPMNLLAALLPSIVLLVVLNVLDMGVTIACFVGIVVALVDFGLVQKRFRLKEAIALMGTGTSQAINSGFVTAMVIGFGSCVAATAGYAWIIEKLFNLPGPAEYQIVIAVAIAAAMSGSPSGGLNIALENLGQHFLELGINPGVIHRISVVASGSLDSLPSCATLINEFNQARLTQKEAYFNMFWLNTVWPLVLCFILAFLSSTFGIC</sequence>
<organism evidence="2 3">
    <name type="scientific">Intestinimonas butyriciproducens</name>
    <dbReference type="NCBI Taxonomy" id="1297617"/>
    <lineage>
        <taxon>Bacteria</taxon>
        <taxon>Bacillati</taxon>
        <taxon>Bacillota</taxon>
        <taxon>Clostridia</taxon>
        <taxon>Eubacteriales</taxon>
        <taxon>Intestinimonas</taxon>
    </lineage>
</organism>
<dbReference type="GeneID" id="93227988"/>
<feature type="transmembrane region" description="Helical" evidence="1">
    <location>
        <begin position="65"/>
        <end position="85"/>
    </location>
</feature>
<feature type="transmembrane region" description="Helical" evidence="1">
    <location>
        <begin position="7"/>
        <end position="25"/>
    </location>
</feature>
<evidence type="ECO:0000313" key="3">
    <source>
        <dbReference type="Proteomes" id="UP000245778"/>
    </source>
</evidence>
<dbReference type="RefSeq" id="WP_075705193.1">
    <property type="nucleotide sequence ID" value="NZ_CAMREZ010000006.1"/>
</dbReference>
<dbReference type="PANTHER" id="PTHR30354:SF7">
    <property type="entry name" value="BLL7963 PROTEIN"/>
    <property type="match status" value="1"/>
</dbReference>
<gene>
    <name evidence="2" type="ORF">C7373_101278</name>
</gene>
<feature type="transmembrane region" description="Helical" evidence="1">
    <location>
        <begin position="105"/>
        <end position="135"/>
    </location>
</feature>
<dbReference type="EMBL" id="QEKK01000001">
    <property type="protein sequence ID" value="PVY59764.1"/>
    <property type="molecule type" value="Genomic_DNA"/>
</dbReference>